<organism evidence="5 6">
    <name type="scientific">Aureimonas endophytica</name>
    <dbReference type="NCBI Taxonomy" id="2027858"/>
    <lineage>
        <taxon>Bacteria</taxon>
        <taxon>Pseudomonadati</taxon>
        <taxon>Pseudomonadota</taxon>
        <taxon>Alphaproteobacteria</taxon>
        <taxon>Hyphomicrobiales</taxon>
        <taxon>Aurantimonadaceae</taxon>
        <taxon>Aureimonas</taxon>
    </lineage>
</organism>
<keyword evidence="1" id="KW-0472">Membrane</keyword>
<reference evidence="5" key="2">
    <citation type="submission" date="2020-09" db="EMBL/GenBank/DDBJ databases">
        <authorList>
            <person name="Sun Q."/>
            <person name="Zhou Y."/>
        </authorList>
    </citation>
    <scope>NUCLEOTIDE SEQUENCE</scope>
    <source>
        <strain evidence="5">CGMCC 1.15367</strain>
    </source>
</reference>
<dbReference type="AlphaFoldDB" id="A0A916ZFS6"/>
<feature type="transmembrane region" description="Helical" evidence="1">
    <location>
        <begin position="84"/>
        <end position="102"/>
    </location>
</feature>
<sequence length="790" mass="85095">MVSFLAVIAASHSIGFVVAAAIICLSSAWLLASLLPKLASLQGRVPALWFGTTAVVAGMGVWTTHFMAMLGYRPDIALGYDLETTLLSAAIAVAFVGIPLAVSAVKTSLVLRTLLGALAGLGIGAMHLTGMGAIVGCLQSSSLEADLIACFAAAILLAVARGLPDRFATPPTTCTLFTLAVCAAHFISISGTSISPLLTGRAEPHQNITLSIFTGAGAVVLLLGAFLTLMAARRFEAQERAHSSILSTALENMSNGLLYFDRNHSLQLYNRRYREIFALGGSALKPGMSRKEIIDVIGDTHGWDAARRRLATRRADEWLAPETSESFEYLMDDGRIMEIEVRPVAAGGAVLIFDDVTDMRRAHDQISQLAYHDVLTKLPNRRSLQMRLDEAFRARRNIKLLLLDLDRFKAVNDTFGHGVGDRLLVAAAERLREAGGSAGFVARLGGDEMALVVNADQKQAVAIAQAVVDAIAEPFLIDRITVRIGCSIGICCADEAEDAEQLMQRADIALYEAKRAGRGRVACYRPGMVEEVAERHRLEEDMRQALARGEFHLAYQPIMALASGEITGYEALIRWRHPTEGEISPARFIPLAEENGLVVEIGEWVLRQACRDAATWPAGRHVAVNVSTVQFRTPLLLKHITSALAESGLSPNRLEVELTETAIVADGAQIADGLAALRALGIRIAMDDFGTGYSSLAHLRDFPLDRIKIDRSFVSNALADRHSMAVLKAVIRMGEEMEISTIAEGVESEAEFTLLRELGCSAAQGYYIGRPAAMPAGEQDARRVGGAGAF</sequence>
<proteinExistence type="predicted"/>
<feature type="domain" description="EAL" evidence="2">
    <location>
        <begin position="535"/>
        <end position="785"/>
    </location>
</feature>
<dbReference type="Pfam" id="PF00990">
    <property type="entry name" value="GGDEF"/>
    <property type="match status" value="1"/>
</dbReference>
<evidence type="ECO:0000313" key="5">
    <source>
        <dbReference type="EMBL" id="GGD95377.1"/>
    </source>
</evidence>
<feature type="transmembrane region" description="Helical" evidence="1">
    <location>
        <begin position="12"/>
        <end position="35"/>
    </location>
</feature>
<comment type="caution">
    <text evidence="5">The sequence shown here is derived from an EMBL/GenBank/DDBJ whole genome shotgun (WGS) entry which is preliminary data.</text>
</comment>
<name>A0A916ZFS6_9HYPH</name>
<dbReference type="EMBL" id="BMIQ01000002">
    <property type="protein sequence ID" value="GGD95377.1"/>
    <property type="molecule type" value="Genomic_DNA"/>
</dbReference>
<keyword evidence="6" id="KW-1185">Reference proteome</keyword>
<feature type="domain" description="GGDEF" evidence="3">
    <location>
        <begin position="396"/>
        <end position="526"/>
    </location>
</feature>
<feature type="transmembrane region" description="Helical" evidence="1">
    <location>
        <begin position="47"/>
        <end position="72"/>
    </location>
</feature>
<dbReference type="GO" id="GO:0016020">
    <property type="term" value="C:membrane"/>
    <property type="evidence" value="ECO:0007669"/>
    <property type="project" value="UniProtKB-UniRule"/>
</dbReference>
<dbReference type="SUPFAM" id="SSF55073">
    <property type="entry name" value="Nucleotide cyclase"/>
    <property type="match status" value="1"/>
</dbReference>
<dbReference type="InterPro" id="IPR043128">
    <property type="entry name" value="Rev_trsase/Diguanyl_cyclase"/>
</dbReference>
<reference evidence="5" key="1">
    <citation type="journal article" date="2014" name="Int. J. Syst. Evol. Microbiol.">
        <title>Complete genome sequence of Corynebacterium casei LMG S-19264T (=DSM 44701T), isolated from a smear-ripened cheese.</title>
        <authorList>
            <consortium name="US DOE Joint Genome Institute (JGI-PGF)"/>
            <person name="Walter F."/>
            <person name="Albersmeier A."/>
            <person name="Kalinowski J."/>
            <person name="Ruckert C."/>
        </authorList>
    </citation>
    <scope>NUCLEOTIDE SEQUENCE</scope>
    <source>
        <strain evidence="5">CGMCC 1.15367</strain>
    </source>
</reference>
<dbReference type="Gene3D" id="3.30.70.270">
    <property type="match status" value="1"/>
</dbReference>
<evidence type="ECO:0000259" key="4">
    <source>
        <dbReference type="PROSITE" id="PS50924"/>
    </source>
</evidence>
<dbReference type="Gene3D" id="3.20.20.450">
    <property type="entry name" value="EAL domain"/>
    <property type="match status" value="1"/>
</dbReference>
<accession>A0A916ZFS6</accession>
<dbReference type="SUPFAM" id="SSF141868">
    <property type="entry name" value="EAL domain-like"/>
    <property type="match status" value="1"/>
</dbReference>
<evidence type="ECO:0000256" key="1">
    <source>
        <dbReference type="PROSITE-ProRule" id="PRU00244"/>
    </source>
</evidence>
<dbReference type="SMART" id="SM00267">
    <property type="entry name" value="GGDEF"/>
    <property type="match status" value="1"/>
</dbReference>
<dbReference type="RefSeq" id="WP_188907412.1">
    <property type="nucleotide sequence ID" value="NZ_BMIQ01000002.1"/>
</dbReference>
<dbReference type="InterPro" id="IPR005330">
    <property type="entry name" value="MHYT_dom"/>
</dbReference>
<dbReference type="NCBIfam" id="TIGR00254">
    <property type="entry name" value="GGDEF"/>
    <property type="match status" value="1"/>
</dbReference>
<dbReference type="InterPro" id="IPR000160">
    <property type="entry name" value="GGDEF_dom"/>
</dbReference>
<dbReference type="PANTHER" id="PTHR44757:SF2">
    <property type="entry name" value="BIOFILM ARCHITECTURE MAINTENANCE PROTEIN MBAA"/>
    <property type="match status" value="1"/>
</dbReference>
<dbReference type="PROSITE" id="PS50883">
    <property type="entry name" value="EAL"/>
    <property type="match status" value="1"/>
</dbReference>
<dbReference type="CDD" id="cd01949">
    <property type="entry name" value="GGDEF"/>
    <property type="match status" value="1"/>
</dbReference>
<gene>
    <name evidence="5" type="ORF">GCM10011390_12640</name>
</gene>
<evidence type="ECO:0000259" key="2">
    <source>
        <dbReference type="PROSITE" id="PS50883"/>
    </source>
</evidence>
<dbReference type="Proteomes" id="UP000644699">
    <property type="component" value="Unassembled WGS sequence"/>
</dbReference>
<feature type="transmembrane region" description="Helical" evidence="1">
    <location>
        <begin position="176"/>
        <end position="198"/>
    </location>
</feature>
<dbReference type="SMART" id="SM00052">
    <property type="entry name" value="EAL"/>
    <property type="match status" value="1"/>
</dbReference>
<dbReference type="InterPro" id="IPR052155">
    <property type="entry name" value="Biofilm_reg_signaling"/>
</dbReference>
<dbReference type="InterPro" id="IPR029787">
    <property type="entry name" value="Nucleotide_cyclase"/>
</dbReference>
<evidence type="ECO:0000259" key="3">
    <source>
        <dbReference type="PROSITE" id="PS50887"/>
    </source>
</evidence>
<keyword evidence="1" id="KW-1133">Transmembrane helix</keyword>
<dbReference type="Gene3D" id="3.30.450.20">
    <property type="entry name" value="PAS domain"/>
    <property type="match status" value="1"/>
</dbReference>
<dbReference type="InterPro" id="IPR035919">
    <property type="entry name" value="EAL_sf"/>
</dbReference>
<dbReference type="PANTHER" id="PTHR44757">
    <property type="entry name" value="DIGUANYLATE CYCLASE DGCP"/>
    <property type="match status" value="1"/>
</dbReference>
<feature type="transmembrane region" description="Helical" evidence="1">
    <location>
        <begin position="114"/>
        <end position="134"/>
    </location>
</feature>
<dbReference type="Pfam" id="PF03707">
    <property type="entry name" value="MHYT"/>
    <property type="match status" value="1"/>
</dbReference>
<protein>
    <submittedName>
        <fullName evidence="5">Bifunctional diguanylate cyclase/phosphodiesterase</fullName>
    </submittedName>
</protein>
<feature type="transmembrane region" description="Helical" evidence="1">
    <location>
        <begin position="210"/>
        <end position="232"/>
    </location>
</feature>
<evidence type="ECO:0000313" key="6">
    <source>
        <dbReference type="Proteomes" id="UP000644699"/>
    </source>
</evidence>
<keyword evidence="1" id="KW-0812">Transmembrane</keyword>
<dbReference type="PROSITE" id="PS50887">
    <property type="entry name" value="GGDEF"/>
    <property type="match status" value="1"/>
</dbReference>
<dbReference type="Pfam" id="PF12860">
    <property type="entry name" value="PAS_7"/>
    <property type="match status" value="1"/>
</dbReference>
<dbReference type="InterPro" id="IPR001633">
    <property type="entry name" value="EAL_dom"/>
</dbReference>
<dbReference type="CDD" id="cd01948">
    <property type="entry name" value="EAL"/>
    <property type="match status" value="1"/>
</dbReference>
<feature type="domain" description="MHYT" evidence="4">
    <location>
        <begin position="12"/>
        <end position="200"/>
    </location>
</feature>
<dbReference type="Pfam" id="PF00563">
    <property type="entry name" value="EAL"/>
    <property type="match status" value="1"/>
</dbReference>
<dbReference type="PROSITE" id="PS50924">
    <property type="entry name" value="MHYT"/>
    <property type="match status" value="1"/>
</dbReference>